<dbReference type="PATRIC" id="fig|129140.3.peg.4484"/>
<evidence type="ECO:0000313" key="4">
    <source>
        <dbReference type="Proteomes" id="UP001610657"/>
    </source>
</evidence>
<dbReference type="RefSeq" id="WP_233590964.1">
    <property type="nucleotide sequence ID" value="NZ_CP092923.1"/>
</dbReference>
<organism evidence="1 3">
    <name type="scientific">Pseudomonas syringae pv. tagetis</name>
    <dbReference type="NCBI Taxonomy" id="129140"/>
    <lineage>
        <taxon>Bacteria</taxon>
        <taxon>Pseudomonadati</taxon>
        <taxon>Pseudomonadota</taxon>
        <taxon>Gammaproteobacteria</taxon>
        <taxon>Pseudomonadales</taxon>
        <taxon>Pseudomonadaceae</taxon>
        <taxon>Pseudomonas</taxon>
    </lineage>
</organism>
<reference evidence="1 3" key="1">
    <citation type="submission" date="2015-09" db="EMBL/GenBank/DDBJ databases">
        <title>Genome announcement of multiple Pseudomonas syringae strains.</title>
        <authorList>
            <person name="Thakur S."/>
            <person name="Wang P.W."/>
            <person name="Gong Y."/>
            <person name="Weir B.S."/>
            <person name="Guttman D.S."/>
        </authorList>
    </citation>
    <scope>NUCLEOTIDE SEQUENCE [LARGE SCALE GENOMIC DNA]</scope>
    <source>
        <strain evidence="1 3">ICMP4091</strain>
    </source>
</reference>
<comment type="caution">
    <text evidence="1">The sequence shown here is derived from an EMBL/GenBank/DDBJ whole genome shotgun (WGS) entry which is preliminary data.</text>
</comment>
<reference evidence="2 4" key="2">
    <citation type="submission" date="2023-08" db="EMBL/GenBank/DDBJ databases">
        <title>Genomic and mutational analysis of Pseudomonas syringae pv. tagetis EB037 pathogenicity on sunflower.</title>
        <authorList>
            <person name="Maul J.E."/>
        </authorList>
    </citation>
    <scope>NUCLEOTIDE SEQUENCE [LARGE SCALE GENOMIC DNA]</scope>
    <source>
        <strain evidence="2 4">EB037_T1</strain>
    </source>
</reference>
<dbReference type="EMBL" id="LJRM01000078">
    <property type="protein sequence ID" value="KPY86560.1"/>
    <property type="molecule type" value="Genomic_DNA"/>
</dbReference>
<dbReference type="Proteomes" id="UP000050474">
    <property type="component" value="Unassembled WGS sequence"/>
</dbReference>
<protein>
    <submittedName>
        <fullName evidence="1">Uncharacterized protein</fullName>
    </submittedName>
</protein>
<dbReference type="AlphaFoldDB" id="A0A0N8T3U4"/>
<sequence length="667" mass="73920">MYSPKEESAKRSRKDWLAWLLKRFGRQGLELPILEVEGVLKPIPGDPRYLLPKEGGDLIVKVPASATVNMEQGDTITFFIDDVECGKVTYTTPDQLICLIKPEYIGGKTEYRLWYLYTPSDYNTVESIRFLLERDYIAPNEGEPIAAAELPDEVVRAGLTQAYLDSVGHLDVTIPRSSDMLEADRIEISWVPVVAQFSRQNWAPVASKTVSQNEAAGNDKPVVQIPSSVIQQLAQGKIGIYFRYIDRTGNLGQFSEVVHLLFDLRPAPENLLGPLVYLAERDNLIDRADAQLGVAVVILGYDNVQTDDQIEVIWEGISVAPVPFSAFPMYIPISWDTLSKEGPATERKVDVSYNVLRSGSSKSSPVLPLKVDFTVAGPEPDPANPGPINDKLPVIAVKSRENPLVDNVLGEGDKGQPARAQLPNNPFNSGDILRLYWGDLRPHVVEKMIEAEGPGDIITFDIPWEFIEAGGYNEYLPVYYSTWNEVNEQESGRISVDVRILDIQGLPDVTFPDRFVPAPPNPPTPVPLINCSSRPWDGIRVNIPFDKKAMAVDDEVVIEWQAYSDTNGTILIDETYFEFSRFKLSADHEASGIAFLVPYQDRVEPIVTRGSAQFSYTLYKPSGQSGKHSTRVMISRVIGTTLCSADSLGRCDMLPAASENGAENGNI</sequence>
<evidence type="ECO:0000313" key="1">
    <source>
        <dbReference type="EMBL" id="KPY86560.1"/>
    </source>
</evidence>
<accession>A0A0N8T3U4</accession>
<dbReference type="Proteomes" id="UP001610657">
    <property type="component" value="Unassembled WGS sequence"/>
</dbReference>
<gene>
    <name evidence="1" type="ORF">ALO44_03434</name>
    <name evidence="2" type="ORF">RA271_21290</name>
</gene>
<dbReference type="STRING" id="129140.ALO44_03434"/>
<keyword evidence="4" id="KW-1185">Reference proteome</keyword>
<evidence type="ECO:0000313" key="3">
    <source>
        <dbReference type="Proteomes" id="UP000050474"/>
    </source>
</evidence>
<dbReference type="EMBL" id="JAVCQK010000016">
    <property type="protein sequence ID" value="MFH7517707.1"/>
    <property type="molecule type" value="Genomic_DNA"/>
</dbReference>
<evidence type="ECO:0000313" key="2">
    <source>
        <dbReference type="EMBL" id="MFH7517707.1"/>
    </source>
</evidence>
<dbReference type="GeneID" id="96218481"/>
<name>A0A0N8T3U4_9PSED</name>
<proteinExistence type="predicted"/>